<gene>
    <name evidence="2" type="ORF">AWC38_SpisGene16773</name>
</gene>
<evidence type="ECO:0000256" key="1">
    <source>
        <dbReference type="SAM" id="MobiDB-lite"/>
    </source>
</evidence>
<reference evidence="3" key="1">
    <citation type="journal article" date="2017" name="bioRxiv">
        <title>Comparative analysis of the genomes of Stylophora pistillata and Acropora digitifera provides evidence for extensive differences between species of corals.</title>
        <authorList>
            <person name="Voolstra C.R."/>
            <person name="Li Y."/>
            <person name="Liew Y.J."/>
            <person name="Baumgarten S."/>
            <person name="Zoccola D."/>
            <person name="Flot J.-F."/>
            <person name="Tambutte S."/>
            <person name="Allemand D."/>
            <person name="Aranda M."/>
        </authorList>
    </citation>
    <scope>NUCLEOTIDE SEQUENCE [LARGE SCALE GENOMIC DNA]</scope>
</reference>
<protein>
    <submittedName>
        <fullName evidence="2">Uncharacterized protein</fullName>
    </submittedName>
</protein>
<feature type="compositionally biased region" description="Basic and acidic residues" evidence="1">
    <location>
        <begin position="52"/>
        <end position="97"/>
    </location>
</feature>
<sequence length="148" mass="16931">MWMLVNESDGLHTVKEAVRFYDPVNGQPENIAITRELKRSVQSAHTAYQARLKAEKRKDERKREEAEQKKKETERKKAKKETAKSRQSLQDREDTLMQEKEVVKVDLKEADELMSAATSKLHDAFSATAVNIQTVNVATVMLDTAKTK</sequence>
<comment type="caution">
    <text evidence="2">The sequence shown here is derived from an EMBL/GenBank/DDBJ whole genome shotgun (WGS) entry which is preliminary data.</text>
</comment>
<keyword evidence="3" id="KW-1185">Reference proteome</keyword>
<dbReference type="EMBL" id="LSMT01000390">
    <property type="protein sequence ID" value="PFX18831.1"/>
    <property type="molecule type" value="Genomic_DNA"/>
</dbReference>
<accession>A0A2B4RMJ5</accession>
<dbReference type="Proteomes" id="UP000225706">
    <property type="component" value="Unassembled WGS sequence"/>
</dbReference>
<evidence type="ECO:0000313" key="2">
    <source>
        <dbReference type="EMBL" id="PFX18831.1"/>
    </source>
</evidence>
<dbReference type="AlphaFoldDB" id="A0A2B4RMJ5"/>
<evidence type="ECO:0000313" key="3">
    <source>
        <dbReference type="Proteomes" id="UP000225706"/>
    </source>
</evidence>
<name>A0A2B4RMJ5_STYPI</name>
<organism evidence="2 3">
    <name type="scientific">Stylophora pistillata</name>
    <name type="common">Smooth cauliflower coral</name>
    <dbReference type="NCBI Taxonomy" id="50429"/>
    <lineage>
        <taxon>Eukaryota</taxon>
        <taxon>Metazoa</taxon>
        <taxon>Cnidaria</taxon>
        <taxon>Anthozoa</taxon>
        <taxon>Hexacorallia</taxon>
        <taxon>Scleractinia</taxon>
        <taxon>Astrocoeniina</taxon>
        <taxon>Pocilloporidae</taxon>
        <taxon>Stylophora</taxon>
    </lineage>
</organism>
<proteinExistence type="predicted"/>
<feature type="region of interest" description="Disordered" evidence="1">
    <location>
        <begin position="44"/>
        <end position="97"/>
    </location>
</feature>